<keyword evidence="3" id="KW-1185">Reference proteome</keyword>
<feature type="domain" description="SH3b" evidence="1">
    <location>
        <begin position="46"/>
        <end position="115"/>
    </location>
</feature>
<organism evidence="2 3">
    <name type="scientific">Bacillus clarus</name>
    <dbReference type="NCBI Taxonomy" id="2338372"/>
    <lineage>
        <taxon>Bacteria</taxon>
        <taxon>Bacillati</taxon>
        <taxon>Bacillota</taxon>
        <taxon>Bacilli</taxon>
        <taxon>Bacillales</taxon>
        <taxon>Bacillaceae</taxon>
        <taxon>Bacillus</taxon>
        <taxon>Bacillus cereus group</taxon>
    </lineage>
</organism>
<sequence length="116" mass="13001">MDANDLYYAVWAEKGGWLNLGGEQWIKNNPSYVKFSKKSTVDSSIIGKRVVTKVDNLRFYESPSWHDKDVAGTLDAGLGFTIDEKVTVNGSPQYKVHNSKGNTYYITASDAYVNVR</sequence>
<accession>A0ABX9KVP8</accession>
<gene>
    <name evidence="2" type="ORF">D0U04_12545</name>
</gene>
<proteinExistence type="predicted"/>
<comment type="caution">
    <text evidence="2">The sequence shown here is derived from an EMBL/GenBank/DDBJ whole genome shotgun (WGS) entry which is preliminary data.</text>
</comment>
<evidence type="ECO:0000259" key="1">
    <source>
        <dbReference type="PROSITE" id="PS51781"/>
    </source>
</evidence>
<dbReference type="PROSITE" id="PS51781">
    <property type="entry name" value="SH3B"/>
    <property type="match status" value="1"/>
</dbReference>
<evidence type="ECO:0000313" key="3">
    <source>
        <dbReference type="Proteomes" id="UP000264294"/>
    </source>
</evidence>
<dbReference type="InterPro" id="IPR003646">
    <property type="entry name" value="SH3-like_bac-type"/>
</dbReference>
<dbReference type="Proteomes" id="UP000264294">
    <property type="component" value="Unassembled WGS sequence"/>
</dbReference>
<evidence type="ECO:0000313" key="2">
    <source>
        <dbReference type="EMBL" id="RFT66728.1"/>
    </source>
</evidence>
<dbReference type="EMBL" id="QVOD01000012">
    <property type="protein sequence ID" value="RFT66728.1"/>
    <property type="molecule type" value="Genomic_DNA"/>
</dbReference>
<protein>
    <submittedName>
        <fullName evidence="2">N-acetylmuramoyl-L-alanine amidase</fullName>
    </submittedName>
</protein>
<name>A0ABX9KVP8_9BACI</name>
<reference evidence="2 3" key="1">
    <citation type="submission" date="2018-08" db="EMBL/GenBank/DDBJ databases">
        <title>Bacillus clarus sp. nov. strain PS00077A.</title>
        <authorList>
            <person name="Mendez Acevedo M."/>
            <person name="Carroll L."/>
            <person name="Mukherjee M."/>
            <person name="Wiedmann M."/>
            <person name="Kovac J."/>
        </authorList>
    </citation>
    <scope>NUCLEOTIDE SEQUENCE [LARGE SCALE GENOMIC DNA]</scope>
    <source>
        <strain evidence="2 3">PS00077A</strain>
    </source>
</reference>